<proteinExistence type="predicted"/>
<dbReference type="OrthoDB" id="9200451at2759"/>
<evidence type="ECO:0000313" key="2">
    <source>
        <dbReference type="Proteomes" id="UP000269221"/>
    </source>
</evidence>
<dbReference type="AlphaFoldDB" id="A0A3M0KEX9"/>
<evidence type="ECO:0000313" key="1">
    <source>
        <dbReference type="EMBL" id="RMC11743.1"/>
    </source>
</evidence>
<dbReference type="STRING" id="333673.A0A3M0KEX9"/>
<comment type="caution">
    <text evidence="1">The sequence shown here is derived from an EMBL/GenBank/DDBJ whole genome shotgun (WGS) entry which is preliminary data.</text>
</comment>
<keyword evidence="2" id="KW-1185">Reference proteome</keyword>
<sequence>MPAGSKVEPTLARTKAKHILIGGSILGITGDTGEQERLRSHILRGAEIRPQLLPPARIALFEPIPPVFLAASLCKKCGMTTKQTYSQGQSNTLSIVNFDDKTIWSDYTPDMSLSVESGMSFKGIFISLPPVSTELDLSGRMCWTALLSQAGYQPLLLSHSAQMYQLLGPSGEERSAECDPKCTESADKHALKREWNTRHSNVHSQPREANCILGCIRRGASRLREGILPLNFALVRPHLEHCTQLWDPQNRKGVDLLEGVQRRPIR</sequence>
<accession>A0A3M0KEX9</accession>
<name>A0A3M0KEX9_HIRRU</name>
<dbReference type="EMBL" id="QRBI01000108">
    <property type="protein sequence ID" value="RMC11743.1"/>
    <property type="molecule type" value="Genomic_DNA"/>
</dbReference>
<organism evidence="1 2">
    <name type="scientific">Hirundo rustica rustica</name>
    <dbReference type="NCBI Taxonomy" id="333673"/>
    <lineage>
        <taxon>Eukaryota</taxon>
        <taxon>Metazoa</taxon>
        <taxon>Chordata</taxon>
        <taxon>Craniata</taxon>
        <taxon>Vertebrata</taxon>
        <taxon>Euteleostomi</taxon>
        <taxon>Archelosauria</taxon>
        <taxon>Archosauria</taxon>
        <taxon>Dinosauria</taxon>
        <taxon>Saurischia</taxon>
        <taxon>Theropoda</taxon>
        <taxon>Coelurosauria</taxon>
        <taxon>Aves</taxon>
        <taxon>Neognathae</taxon>
        <taxon>Neoaves</taxon>
        <taxon>Telluraves</taxon>
        <taxon>Australaves</taxon>
        <taxon>Passeriformes</taxon>
        <taxon>Sylvioidea</taxon>
        <taxon>Hirundinidae</taxon>
        <taxon>Hirundo</taxon>
    </lineage>
</organism>
<gene>
    <name evidence="1" type="ORF">DUI87_11867</name>
</gene>
<reference evidence="1 2" key="1">
    <citation type="submission" date="2018-07" db="EMBL/GenBank/DDBJ databases">
        <title>A high quality draft genome assembly of the barn swallow (H. rustica rustica).</title>
        <authorList>
            <person name="Formenti G."/>
            <person name="Chiara M."/>
            <person name="Poveda L."/>
            <person name="Francoijs K.-J."/>
            <person name="Bonisoli-Alquati A."/>
            <person name="Canova L."/>
            <person name="Gianfranceschi L."/>
            <person name="Horner D.S."/>
            <person name="Saino N."/>
        </authorList>
    </citation>
    <scope>NUCLEOTIDE SEQUENCE [LARGE SCALE GENOMIC DNA]</scope>
    <source>
        <strain evidence="1">Chelidonia</strain>
        <tissue evidence="1">Blood</tissue>
    </source>
</reference>
<protein>
    <submittedName>
        <fullName evidence="1">Uncharacterized protein</fullName>
    </submittedName>
</protein>
<dbReference type="Proteomes" id="UP000269221">
    <property type="component" value="Unassembled WGS sequence"/>
</dbReference>